<accession>A0A1I7AFX9</accession>
<feature type="compositionally biased region" description="Basic and acidic residues" evidence="1">
    <location>
        <begin position="52"/>
        <end position="62"/>
    </location>
</feature>
<evidence type="ECO:0000256" key="1">
    <source>
        <dbReference type="SAM" id="MobiDB-lite"/>
    </source>
</evidence>
<sequence>MKYPVREPLRRNGKTHRPPQGEVELDPKKDAAEIEHLTRKGVIGAPGDAGEADAKAQAEQDAKPQPAKPAAKTAKAKE</sequence>
<dbReference type="Proteomes" id="UP000199594">
    <property type="component" value="Unassembled WGS sequence"/>
</dbReference>
<reference evidence="2 3" key="1">
    <citation type="submission" date="2016-10" db="EMBL/GenBank/DDBJ databases">
        <authorList>
            <person name="de Groot N.N."/>
        </authorList>
    </citation>
    <scope>NUCLEOTIDE SEQUENCE [LARGE SCALE GENOMIC DNA]</scope>
    <source>
        <strain evidence="2 3">CGMCC 1.6493</strain>
    </source>
</reference>
<feature type="compositionally biased region" description="Basic and acidic residues" evidence="1">
    <location>
        <begin position="25"/>
        <end position="38"/>
    </location>
</feature>
<protein>
    <submittedName>
        <fullName evidence="2">Uncharacterized protein</fullName>
    </submittedName>
</protein>
<gene>
    <name evidence="2" type="ORF">SAMN04487956_11753</name>
</gene>
<dbReference type="RefSeq" id="WP_089849452.1">
    <property type="nucleotide sequence ID" value="NZ_FPAQ01000017.1"/>
</dbReference>
<name>A0A1I7AFX9_9GAMM</name>
<proteinExistence type="predicted"/>
<evidence type="ECO:0000313" key="3">
    <source>
        <dbReference type="Proteomes" id="UP000199594"/>
    </source>
</evidence>
<feature type="region of interest" description="Disordered" evidence="1">
    <location>
        <begin position="1"/>
        <end position="78"/>
    </location>
</feature>
<feature type="compositionally biased region" description="Basic and acidic residues" evidence="1">
    <location>
        <begin position="1"/>
        <end position="10"/>
    </location>
</feature>
<evidence type="ECO:0000313" key="2">
    <source>
        <dbReference type="EMBL" id="SFT73862.1"/>
    </source>
</evidence>
<feature type="compositionally biased region" description="Low complexity" evidence="1">
    <location>
        <begin position="63"/>
        <end position="78"/>
    </location>
</feature>
<organism evidence="2 3">
    <name type="scientific">Halomonas saccharevitans</name>
    <dbReference type="NCBI Taxonomy" id="416872"/>
    <lineage>
        <taxon>Bacteria</taxon>
        <taxon>Pseudomonadati</taxon>
        <taxon>Pseudomonadota</taxon>
        <taxon>Gammaproteobacteria</taxon>
        <taxon>Oceanospirillales</taxon>
        <taxon>Halomonadaceae</taxon>
        <taxon>Halomonas</taxon>
    </lineage>
</organism>
<dbReference type="EMBL" id="FPAQ01000017">
    <property type="protein sequence ID" value="SFT73862.1"/>
    <property type="molecule type" value="Genomic_DNA"/>
</dbReference>
<dbReference type="AlphaFoldDB" id="A0A1I7AFX9"/>